<name>A0A0F9KCA6_9ZZZZ</name>
<comment type="caution">
    <text evidence="1">The sequence shown here is derived from an EMBL/GenBank/DDBJ whole genome shotgun (WGS) entry which is preliminary data.</text>
</comment>
<dbReference type="AlphaFoldDB" id="A0A0F9KCA6"/>
<organism evidence="1">
    <name type="scientific">marine sediment metagenome</name>
    <dbReference type="NCBI Taxonomy" id="412755"/>
    <lineage>
        <taxon>unclassified sequences</taxon>
        <taxon>metagenomes</taxon>
        <taxon>ecological metagenomes</taxon>
    </lineage>
</organism>
<sequence>MPKDDKGKVIELPDNRIVDPNTGRIVVKENKRAPQGICPHCKRTLLLSLASFQEDMSSIMQTKCPLCGGDIFTACLVLVHGNPEGLANTIINMAAVVDADKVKYLGGD</sequence>
<dbReference type="EMBL" id="LAZR01008309">
    <property type="protein sequence ID" value="KKM79613.1"/>
    <property type="molecule type" value="Genomic_DNA"/>
</dbReference>
<protein>
    <submittedName>
        <fullName evidence="1">Uncharacterized protein</fullName>
    </submittedName>
</protein>
<evidence type="ECO:0000313" key="1">
    <source>
        <dbReference type="EMBL" id="KKM79613.1"/>
    </source>
</evidence>
<accession>A0A0F9KCA6</accession>
<gene>
    <name evidence="1" type="ORF">LCGC14_1348110</name>
</gene>
<reference evidence="1" key="1">
    <citation type="journal article" date="2015" name="Nature">
        <title>Complex archaea that bridge the gap between prokaryotes and eukaryotes.</title>
        <authorList>
            <person name="Spang A."/>
            <person name="Saw J.H."/>
            <person name="Jorgensen S.L."/>
            <person name="Zaremba-Niedzwiedzka K."/>
            <person name="Martijn J."/>
            <person name="Lind A.E."/>
            <person name="van Eijk R."/>
            <person name="Schleper C."/>
            <person name="Guy L."/>
            <person name="Ettema T.J."/>
        </authorList>
    </citation>
    <scope>NUCLEOTIDE SEQUENCE</scope>
</reference>
<proteinExistence type="predicted"/>